<dbReference type="Proteomes" id="UP001642409">
    <property type="component" value="Unassembled WGS sequence"/>
</dbReference>
<reference evidence="2 3" key="2">
    <citation type="submission" date="2024-07" db="EMBL/GenBank/DDBJ databases">
        <authorList>
            <person name="Akdeniz Z."/>
        </authorList>
    </citation>
    <scope>NUCLEOTIDE SEQUENCE [LARGE SCALE GENOMIC DNA]</scope>
</reference>
<keyword evidence="3" id="KW-1185">Reference proteome</keyword>
<evidence type="ECO:0000313" key="1">
    <source>
        <dbReference type="EMBL" id="CAI9962956.1"/>
    </source>
</evidence>
<sequence length="166" mass="19188">MITQKPTTVNDNKQYLNHTQLIYSQIFQLQDNNGARNSDSLFITEQATVNTLKSISIFIINQIINAIFKNINAALIAQIFAKNIAEQKNNPTILVNNKLQNRQNTRFAEITFLLQRNAYIYQPYQQTLKQEKQQHDSQTGNFIKHCIMPEIKYNDIAIQSILNEDG</sequence>
<dbReference type="EMBL" id="CAXDID020000479">
    <property type="protein sequence ID" value="CAL6095736.1"/>
    <property type="molecule type" value="Genomic_DNA"/>
</dbReference>
<dbReference type="EMBL" id="CATOUU010000963">
    <property type="protein sequence ID" value="CAI9962956.1"/>
    <property type="molecule type" value="Genomic_DNA"/>
</dbReference>
<evidence type="ECO:0000313" key="3">
    <source>
        <dbReference type="Proteomes" id="UP001642409"/>
    </source>
</evidence>
<reference evidence="1" key="1">
    <citation type="submission" date="2023-06" db="EMBL/GenBank/DDBJ databases">
        <authorList>
            <person name="Kurt Z."/>
        </authorList>
    </citation>
    <scope>NUCLEOTIDE SEQUENCE</scope>
</reference>
<comment type="caution">
    <text evidence="1">The sequence shown here is derived from an EMBL/GenBank/DDBJ whole genome shotgun (WGS) entry which is preliminary data.</text>
</comment>
<dbReference type="AlphaFoldDB" id="A0AA86QNJ9"/>
<accession>A0AA86QNJ9</accession>
<proteinExistence type="predicted"/>
<evidence type="ECO:0000313" key="2">
    <source>
        <dbReference type="EMBL" id="CAL6095736.1"/>
    </source>
</evidence>
<name>A0AA86QNJ9_9EUKA</name>
<gene>
    <name evidence="1" type="ORF">HINF_LOCUS50601</name>
    <name evidence="2" type="ORF">HINF_LOCUS68092</name>
</gene>
<organism evidence="1">
    <name type="scientific">Hexamita inflata</name>
    <dbReference type="NCBI Taxonomy" id="28002"/>
    <lineage>
        <taxon>Eukaryota</taxon>
        <taxon>Metamonada</taxon>
        <taxon>Diplomonadida</taxon>
        <taxon>Hexamitidae</taxon>
        <taxon>Hexamitinae</taxon>
        <taxon>Hexamita</taxon>
    </lineage>
</organism>
<protein>
    <submittedName>
        <fullName evidence="2">Hypothetical_protein</fullName>
    </submittedName>
</protein>